<dbReference type="EMBL" id="JAGSOG010000149">
    <property type="protein sequence ID" value="MBR7836580.1"/>
    <property type="molecule type" value="Genomic_DNA"/>
</dbReference>
<comment type="caution">
    <text evidence="1">The sequence shown here is derived from an EMBL/GenBank/DDBJ whole genome shotgun (WGS) entry which is preliminary data.</text>
</comment>
<keyword evidence="2" id="KW-1185">Reference proteome</keyword>
<accession>A0A941IPI7</accession>
<reference evidence="1" key="1">
    <citation type="submission" date="2021-04" db="EMBL/GenBank/DDBJ databases">
        <title>Genome based classification of Actinospica acidithermotolerans sp. nov., an actinobacterium isolated from an Indonesian hot spring.</title>
        <authorList>
            <person name="Kusuma A.B."/>
            <person name="Putra K.E."/>
            <person name="Nafisah S."/>
            <person name="Loh J."/>
            <person name="Nouioui I."/>
            <person name="Goodfellow M."/>
        </authorList>
    </citation>
    <scope>NUCLEOTIDE SEQUENCE</scope>
    <source>
        <strain evidence="1">CSCA 57</strain>
    </source>
</reference>
<name>A0A941IPI7_9ACTN</name>
<evidence type="ECO:0000313" key="2">
    <source>
        <dbReference type="Proteomes" id="UP000675781"/>
    </source>
</evidence>
<dbReference type="AlphaFoldDB" id="A0A941IPI7"/>
<dbReference type="Proteomes" id="UP000675781">
    <property type="component" value="Unassembled WGS sequence"/>
</dbReference>
<proteinExistence type="predicted"/>
<sequence>MSEWPEIDDANTFAALVRAYEPMRLFTQFFEDAFEFIWERIAGHAESREAGAVLDHLAVTASPVPRGDGHPAYDVPEPDPAHPMFVLTRVALFVPFLARVRSPSKVVESFQGALTCVLGNVNQPDNLVVRSWMDVDDLGLDRFMTPDTDLYQARMLSVGTWLPSDYPPGSPEREAAV</sequence>
<protein>
    <submittedName>
        <fullName evidence="1">Uncharacterized protein</fullName>
    </submittedName>
</protein>
<organism evidence="1 2">
    <name type="scientific">Actinospica durhamensis</name>
    <dbReference type="NCBI Taxonomy" id="1508375"/>
    <lineage>
        <taxon>Bacteria</taxon>
        <taxon>Bacillati</taxon>
        <taxon>Actinomycetota</taxon>
        <taxon>Actinomycetes</taxon>
        <taxon>Catenulisporales</taxon>
        <taxon>Actinospicaceae</taxon>
        <taxon>Actinospica</taxon>
    </lineage>
</organism>
<evidence type="ECO:0000313" key="1">
    <source>
        <dbReference type="EMBL" id="MBR7836580.1"/>
    </source>
</evidence>
<dbReference type="RefSeq" id="WP_212531053.1">
    <property type="nucleotide sequence ID" value="NZ_JAGSOG010000149.1"/>
</dbReference>
<gene>
    <name evidence="1" type="ORF">KDL01_25095</name>
</gene>